<dbReference type="Proteomes" id="UP001430356">
    <property type="component" value="Unassembled WGS sequence"/>
</dbReference>
<feature type="region of interest" description="Disordered" evidence="1">
    <location>
        <begin position="43"/>
        <end position="62"/>
    </location>
</feature>
<evidence type="ECO:0000256" key="1">
    <source>
        <dbReference type="SAM" id="MobiDB-lite"/>
    </source>
</evidence>
<dbReference type="AlphaFoldDB" id="A0AAW0F4V6"/>
<evidence type="ECO:0000313" key="3">
    <source>
        <dbReference type="Proteomes" id="UP001430356"/>
    </source>
</evidence>
<comment type="caution">
    <text evidence="2">The sequence shown here is derived from an EMBL/GenBank/DDBJ whole genome shotgun (WGS) entry which is preliminary data.</text>
</comment>
<evidence type="ECO:0000313" key="2">
    <source>
        <dbReference type="EMBL" id="KAK7200264.1"/>
    </source>
</evidence>
<feature type="region of interest" description="Disordered" evidence="1">
    <location>
        <begin position="200"/>
        <end position="233"/>
    </location>
</feature>
<sequence length="491" mass="50477">MLPAATVLGAGELGRACACALAANHSVAAVRLLTRDVAMAAPTTAAAPHPSRHRSGSEGAAAAVGRWPSTVSLRDVRGCRGEAAAPQPLFLCTPCVSYLAADDAWARAAYGGAHSPTTQELLSAWRPATTSTAAAAATPSNFVAVFSRGFTADGAVAAELAESLLNEPHAERGGAAVVTPVLVASGPVVAQEWARQSTPVVAGAAPSPLSPDPPRPRSALMASASPAPASTADGGQLPHAYSGVALTFAAWTPSIAADAGRQAALAEQLQLLFPRESVTYLTAPDAAAVLALVNACAPLCSFGAGLVSSVYVGTSTTSLAAYAQHAVAATEQLANALLGRTPGTPLPLPAVATLWCACTSLVSREFALGRKLDFYFRKQDAIQAVYHGHEHHVFAATVDGLHERMRGCGVASPLYEVLMDTYNTMVRASRAGEGLVKEGYYGYREVLADGAGGGELLQQAVNVDEAMLSGDEARFTAAKERIMRTFAASTF</sequence>
<feature type="compositionally biased region" description="Low complexity" evidence="1">
    <location>
        <begin position="217"/>
        <end position="230"/>
    </location>
</feature>
<reference evidence="2 3" key="1">
    <citation type="journal article" date="2021" name="MBio">
        <title>A New Model Trypanosomatid, Novymonas esmeraldas: Genomic Perception of Its 'Candidatus Pandoraea novymonadis' Endosymbiont.</title>
        <authorList>
            <person name="Zakharova A."/>
            <person name="Saura A."/>
            <person name="Butenko A."/>
            <person name="Podesvova L."/>
            <person name="Warmusova S."/>
            <person name="Kostygov A.Y."/>
            <person name="Nenarokova A."/>
            <person name="Lukes J."/>
            <person name="Opperdoes F.R."/>
            <person name="Yurchenko V."/>
        </authorList>
    </citation>
    <scope>NUCLEOTIDE SEQUENCE [LARGE SCALE GENOMIC DNA]</scope>
    <source>
        <strain evidence="2 3">E262AT.01</strain>
    </source>
</reference>
<keyword evidence="3" id="KW-1185">Reference proteome</keyword>
<dbReference type="EMBL" id="JAECZO010000004">
    <property type="protein sequence ID" value="KAK7200264.1"/>
    <property type="molecule type" value="Genomic_DNA"/>
</dbReference>
<accession>A0AAW0F4V6</accession>
<gene>
    <name evidence="2" type="ORF">NESM_000078500</name>
</gene>
<protein>
    <submittedName>
        <fullName evidence="2">Uncharacterized protein</fullName>
    </submittedName>
</protein>
<proteinExistence type="predicted"/>
<name>A0AAW0F4V6_9TRYP</name>
<organism evidence="2 3">
    <name type="scientific">Novymonas esmeraldas</name>
    <dbReference type="NCBI Taxonomy" id="1808958"/>
    <lineage>
        <taxon>Eukaryota</taxon>
        <taxon>Discoba</taxon>
        <taxon>Euglenozoa</taxon>
        <taxon>Kinetoplastea</taxon>
        <taxon>Metakinetoplastina</taxon>
        <taxon>Trypanosomatida</taxon>
        <taxon>Trypanosomatidae</taxon>
        <taxon>Novymonas</taxon>
    </lineage>
</organism>